<organism evidence="2 3">
    <name type="scientific">Penicillium angulare</name>
    <dbReference type="NCBI Taxonomy" id="116970"/>
    <lineage>
        <taxon>Eukaryota</taxon>
        <taxon>Fungi</taxon>
        <taxon>Dikarya</taxon>
        <taxon>Ascomycota</taxon>
        <taxon>Pezizomycotina</taxon>
        <taxon>Eurotiomycetes</taxon>
        <taxon>Eurotiomycetidae</taxon>
        <taxon>Eurotiales</taxon>
        <taxon>Aspergillaceae</taxon>
        <taxon>Penicillium</taxon>
    </lineage>
</organism>
<feature type="transmembrane region" description="Helical" evidence="1">
    <location>
        <begin position="418"/>
        <end position="437"/>
    </location>
</feature>
<comment type="caution">
    <text evidence="2">The sequence shown here is derived from an EMBL/GenBank/DDBJ whole genome shotgun (WGS) entry which is preliminary data.</text>
</comment>
<dbReference type="OrthoDB" id="5429468at2759"/>
<feature type="transmembrane region" description="Helical" evidence="1">
    <location>
        <begin position="51"/>
        <end position="78"/>
    </location>
</feature>
<gene>
    <name evidence="2" type="ORF">N7456_011512</name>
</gene>
<reference evidence="2" key="1">
    <citation type="submission" date="2022-11" db="EMBL/GenBank/DDBJ databases">
        <authorList>
            <person name="Petersen C."/>
        </authorList>
    </citation>
    <scope>NUCLEOTIDE SEQUENCE</scope>
    <source>
        <strain evidence="2">IBT 30069</strain>
    </source>
</reference>
<keyword evidence="1" id="KW-0472">Membrane</keyword>
<feature type="transmembrane region" description="Helical" evidence="1">
    <location>
        <begin position="245"/>
        <end position="263"/>
    </location>
</feature>
<keyword evidence="1" id="KW-0812">Transmembrane</keyword>
<keyword evidence="3" id="KW-1185">Reference proteome</keyword>
<keyword evidence="1" id="KW-1133">Transmembrane helix</keyword>
<sequence length="488" mass="55361">MPRRANLRTRSTEYEYGQLPYNYNAYGESDATECKFPPFPEQLDETWKRNFVWGILGGAFFIIASFIGVAIAFTVIFATKSPNPSGYSYDSAGYALYKNTRLEECYSTPASTLNCTGKQASLNNTKIPGFAENNVGYLANSKGLTDWCEVIGCFSDYKVIPSKPRESAIWPNFLTSWTTSAGFIIGSLLQLLLQQKALYSKKKKVCKRGISEIHWYSWPFIAFDLYSFVSWWYSFGKLAAAPDSAATPFIIGWVIPWKYAGLFRYHPYSCAFRGKRRRQNIARSIFYILAAIRWIASLYVFHINSPSTMYGSWGLRAPNPSYDCVQSQIDAAPGLSTCSATQICARKWLFVDPGFEPQYLHMDPTIAIWTIFFGLMVAVIFPFGITLIAFIFENIFQRRKSSGASLWSVFRWADPGPVIILSFLSAFSIIAGAILVGDMVKRLSTTPVAAVTFDWECQTMHVTLSPWRYYLDVDYERGWRIATSWFNS</sequence>
<reference evidence="2" key="2">
    <citation type="journal article" date="2023" name="IMA Fungus">
        <title>Comparative genomic study of the Penicillium genus elucidates a diverse pangenome and 15 lateral gene transfer events.</title>
        <authorList>
            <person name="Petersen C."/>
            <person name="Sorensen T."/>
            <person name="Nielsen M.R."/>
            <person name="Sondergaard T.E."/>
            <person name="Sorensen J.L."/>
            <person name="Fitzpatrick D.A."/>
            <person name="Frisvad J.C."/>
            <person name="Nielsen K.L."/>
        </authorList>
    </citation>
    <scope>NUCLEOTIDE SEQUENCE</scope>
    <source>
        <strain evidence="2">IBT 30069</strain>
    </source>
</reference>
<evidence type="ECO:0000256" key="1">
    <source>
        <dbReference type="SAM" id="Phobius"/>
    </source>
</evidence>
<dbReference type="EMBL" id="JAPQKH010000007">
    <property type="protein sequence ID" value="KAJ5087896.1"/>
    <property type="molecule type" value="Genomic_DNA"/>
</dbReference>
<accession>A0A9W9EU61</accession>
<evidence type="ECO:0000313" key="3">
    <source>
        <dbReference type="Proteomes" id="UP001149165"/>
    </source>
</evidence>
<protein>
    <submittedName>
        <fullName evidence="2">Uncharacterized protein</fullName>
    </submittedName>
</protein>
<dbReference type="AlphaFoldDB" id="A0A9W9EU61"/>
<evidence type="ECO:0000313" key="2">
    <source>
        <dbReference type="EMBL" id="KAJ5087896.1"/>
    </source>
</evidence>
<feature type="transmembrane region" description="Helical" evidence="1">
    <location>
        <begin position="213"/>
        <end position="233"/>
    </location>
</feature>
<name>A0A9W9EU61_9EURO</name>
<feature type="transmembrane region" description="Helical" evidence="1">
    <location>
        <begin position="366"/>
        <end position="392"/>
    </location>
</feature>
<dbReference type="Proteomes" id="UP001149165">
    <property type="component" value="Unassembled WGS sequence"/>
</dbReference>
<feature type="transmembrane region" description="Helical" evidence="1">
    <location>
        <begin position="174"/>
        <end position="193"/>
    </location>
</feature>
<feature type="transmembrane region" description="Helical" evidence="1">
    <location>
        <begin position="284"/>
        <end position="303"/>
    </location>
</feature>
<proteinExistence type="predicted"/>